<reference evidence="1 2" key="1">
    <citation type="submission" date="2021-05" db="EMBL/GenBank/DDBJ databases">
        <title>A Polyphasic approach of four new species of the genus Ohtaekwangia: Ohtaekwangia histidinii sp. nov., Ohtaekwangia cretensis sp. nov., Ohtaekwangia indiensis sp. nov., Ohtaekwangia reichenbachii sp. nov. from diverse environment.</title>
        <authorList>
            <person name="Octaviana S."/>
        </authorList>
    </citation>
    <scope>NUCLEOTIDE SEQUENCE [LARGE SCALE GENOMIC DNA]</scope>
    <source>
        <strain evidence="1 2">PWU4</strain>
    </source>
</reference>
<evidence type="ECO:0008006" key="3">
    <source>
        <dbReference type="Google" id="ProtNLM"/>
    </source>
</evidence>
<dbReference type="RefSeq" id="WP_254161873.1">
    <property type="nucleotide sequence ID" value="NZ_JAHESF010000005.1"/>
</dbReference>
<name>A0AAP2GM63_9BACT</name>
<gene>
    <name evidence="1" type="ORF">KK083_06900</name>
</gene>
<dbReference type="Proteomes" id="UP001319200">
    <property type="component" value="Unassembled WGS sequence"/>
</dbReference>
<comment type="caution">
    <text evidence="1">The sequence shown here is derived from an EMBL/GenBank/DDBJ whole genome shotgun (WGS) entry which is preliminary data.</text>
</comment>
<proteinExistence type="predicted"/>
<keyword evidence="2" id="KW-1185">Reference proteome</keyword>
<evidence type="ECO:0000313" key="2">
    <source>
        <dbReference type="Proteomes" id="UP001319200"/>
    </source>
</evidence>
<protein>
    <recommendedName>
        <fullName evidence="3">Heparinase II/III-like protein</fullName>
    </recommendedName>
</protein>
<evidence type="ECO:0000313" key="1">
    <source>
        <dbReference type="EMBL" id="MBT1696593.1"/>
    </source>
</evidence>
<dbReference type="EMBL" id="JAHESF010000005">
    <property type="protein sequence ID" value="MBT1696593.1"/>
    <property type="molecule type" value="Genomic_DNA"/>
</dbReference>
<dbReference type="AlphaFoldDB" id="A0AAP2GM63"/>
<sequence length="636" mass="72805">MKRASIQSALRAALLTLITHFFLLPVYSQDGNHDDLPLVRTVDLATIDPSLFTQEEWYVPYYLKNFAAVANSVVSKGPNRGFIDIVVWRTPDVNKPYNARIMESVLSLAWFYTHQRPWNVYYGDPALKARLEAALTFWCNMQNDDGRFSEYAPQQWSLAPTAFATKFVGRALFLLHDGPAIDPSIMKRTQQALRKAFYISFTDAKTWEHGRNFTNQYENLWGGVLMYLRQYPDAEIEKLFHQRLDASMKEFQSPCGYFYEKNGPDWGYNLSTHHSDLHVAWHYVKGTPLQHYIVDKTEKWYDWFTYNAVKEPGESRYYINKAVETRQQKWSVLTDTLENPSAARWTPQAEFIPAARAFTLSKEEYASATEKLYQRMRNQYPQVDELRQGQFWSFSPYAFLHNDLAMWLPSNAEKNKSVGNLPYLRRENFNEVRKDNRNNTVYTFVRRPAYYVAFNSGSILTSLQRYGLGLIWNPATGAVLQSQSNSSVAAWGTKADGSEQVYEAGDVAATFTLDGKRWEAAEGKNQPKGNIGVKYPLRSGTKTIEFLPEKIKVTVLHQGSFTEVLPLLADNADAIRCTDNSIILQSGKGTMTISIGPGAKVKKLNDVISTRGGHKECYVVEINTKDKLEYELSFKK</sequence>
<organism evidence="1 2">
    <name type="scientific">Chryseosolibacter histidini</name>
    <dbReference type="NCBI Taxonomy" id="2782349"/>
    <lineage>
        <taxon>Bacteria</taxon>
        <taxon>Pseudomonadati</taxon>
        <taxon>Bacteroidota</taxon>
        <taxon>Cytophagia</taxon>
        <taxon>Cytophagales</taxon>
        <taxon>Chryseotaleaceae</taxon>
        <taxon>Chryseosolibacter</taxon>
    </lineage>
</organism>
<accession>A0AAP2GM63</accession>